<dbReference type="InterPro" id="IPR000160">
    <property type="entry name" value="GGDEF_dom"/>
</dbReference>
<dbReference type="EMBL" id="JAQIFT010000062">
    <property type="protein sequence ID" value="MDA3733374.1"/>
    <property type="molecule type" value="Genomic_DNA"/>
</dbReference>
<accession>A0AA42DRG6</accession>
<dbReference type="GO" id="GO:0005886">
    <property type="term" value="C:plasma membrane"/>
    <property type="evidence" value="ECO:0007669"/>
    <property type="project" value="TreeGrafter"/>
</dbReference>
<dbReference type="PROSITE" id="PS50887">
    <property type="entry name" value="GGDEF"/>
    <property type="match status" value="1"/>
</dbReference>
<evidence type="ECO:0000313" key="3">
    <source>
        <dbReference type="Proteomes" id="UP001169242"/>
    </source>
</evidence>
<dbReference type="CDD" id="cd01949">
    <property type="entry name" value="GGDEF"/>
    <property type="match status" value="1"/>
</dbReference>
<dbReference type="NCBIfam" id="TIGR00254">
    <property type="entry name" value="GGDEF"/>
    <property type="match status" value="1"/>
</dbReference>
<dbReference type="PANTHER" id="PTHR45138">
    <property type="entry name" value="REGULATORY COMPONENTS OF SENSORY TRANSDUCTION SYSTEM"/>
    <property type="match status" value="1"/>
</dbReference>
<dbReference type="Pfam" id="PF00990">
    <property type="entry name" value="GGDEF"/>
    <property type="match status" value="1"/>
</dbReference>
<protein>
    <submittedName>
        <fullName evidence="2">Sensor domain-containing diguanylate cyclase</fullName>
    </submittedName>
</protein>
<evidence type="ECO:0000313" key="2">
    <source>
        <dbReference type="EMBL" id="MDA3733374.1"/>
    </source>
</evidence>
<keyword evidence="3" id="KW-1185">Reference proteome</keyword>
<dbReference type="RefSeq" id="WP_271013219.1">
    <property type="nucleotide sequence ID" value="NZ_JAQIFT010000062.1"/>
</dbReference>
<dbReference type="SUPFAM" id="SSF55781">
    <property type="entry name" value="GAF domain-like"/>
    <property type="match status" value="1"/>
</dbReference>
<dbReference type="PANTHER" id="PTHR45138:SF9">
    <property type="entry name" value="DIGUANYLATE CYCLASE DGCM-RELATED"/>
    <property type="match status" value="1"/>
</dbReference>
<dbReference type="InterPro" id="IPR043128">
    <property type="entry name" value="Rev_trsase/Diguanyl_cyclase"/>
</dbReference>
<comment type="caution">
    <text evidence="2">The sequence shown here is derived from an EMBL/GenBank/DDBJ whole genome shotgun (WGS) entry which is preliminary data.</text>
</comment>
<dbReference type="InterPro" id="IPR050469">
    <property type="entry name" value="Diguanylate_Cyclase"/>
</dbReference>
<gene>
    <name evidence="2" type="ORF">PBV87_18000</name>
</gene>
<name>A0AA42DRG6_9FIRM</name>
<dbReference type="GO" id="GO:1902201">
    <property type="term" value="P:negative regulation of bacterial-type flagellum-dependent cell motility"/>
    <property type="evidence" value="ECO:0007669"/>
    <property type="project" value="TreeGrafter"/>
</dbReference>
<dbReference type="InterPro" id="IPR029016">
    <property type="entry name" value="GAF-like_dom_sf"/>
</dbReference>
<dbReference type="SUPFAM" id="SSF55073">
    <property type="entry name" value="Nucleotide cyclase"/>
    <property type="match status" value="1"/>
</dbReference>
<dbReference type="Proteomes" id="UP001169242">
    <property type="component" value="Unassembled WGS sequence"/>
</dbReference>
<feature type="domain" description="GGDEF" evidence="1">
    <location>
        <begin position="210"/>
        <end position="342"/>
    </location>
</feature>
<dbReference type="Gene3D" id="3.30.450.40">
    <property type="match status" value="1"/>
</dbReference>
<sequence length="352" mass="39761">MNEVAARQMVTIGNLEKELQAQKGMLWVLGEIIKVANNIGSFKALMNAMTDMLMGVTGVNACYLWAYHGDRIKVYYRSTEFNNEFLELDESTISKEIKILRNTYIYTEEEIEYPIIEGASIPQSRLVVPLMNFVDESVIGGLVLEHGQANFFTANNRVFFETLATFIASNTMNSRLYEQVSQESKKDPLTGVYNRRQLNRMIEQLIKNYELLTIGIFDSDNFKAVNDLLGHRKGDEVLQAISHAATEAISRYNGKVIRYGGDEFVLLLPLALEEGMKVFRAFQQSVPELVTIKDINIPVTITMGVSAYPDTKVDKKDLVHLADKALLRGKDLGKNYIMLVGEEDFGESEEVL</sequence>
<dbReference type="Gene3D" id="3.30.70.270">
    <property type="match status" value="1"/>
</dbReference>
<organism evidence="2 3">
    <name type="scientific">Holtiella tumoricola</name>
    <dbReference type="NCBI Taxonomy" id="3018743"/>
    <lineage>
        <taxon>Bacteria</taxon>
        <taxon>Bacillati</taxon>
        <taxon>Bacillota</taxon>
        <taxon>Clostridia</taxon>
        <taxon>Lachnospirales</taxon>
        <taxon>Cellulosilyticaceae</taxon>
        <taxon>Holtiella</taxon>
    </lineage>
</organism>
<dbReference type="GO" id="GO:0043709">
    <property type="term" value="P:cell adhesion involved in single-species biofilm formation"/>
    <property type="evidence" value="ECO:0007669"/>
    <property type="project" value="TreeGrafter"/>
</dbReference>
<dbReference type="AlphaFoldDB" id="A0AA42DRG6"/>
<evidence type="ECO:0000259" key="1">
    <source>
        <dbReference type="PROSITE" id="PS50887"/>
    </source>
</evidence>
<dbReference type="InterPro" id="IPR029787">
    <property type="entry name" value="Nucleotide_cyclase"/>
</dbReference>
<dbReference type="GO" id="GO:0052621">
    <property type="term" value="F:diguanylate cyclase activity"/>
    <property type="evidence" value="ECO:0007669"/>
    <property type="project" value="TreeGrafter"/>
</dbReference>
<proteinExistence type="predicted"/>
<reference evidence="2" key="1">
    <citation type="journal article" date="2023" name="Int. J. Syst. Evol. Microbiol.">
        <title>&lt;i&gt;Holtiella tumoricola&lt;/i&gt; gen. nov. sp. nov., isolated from a human clinical sample.</title>
        <authorList>
            <person name="Allen-Vercoe E."/>
            <person name="Daigneault M.C."/>
            <person name="Vancuren S.J."/>
            <person name="Cochrane K."/>
            <person name="O'Neal L.L."/>
            <person name="Sankaranarayanan K."/>
            <person name="Lawson P.A."/>
        </authorList>
    </citation>
    <scope>NUCLEOTIDE SEQUENCE</scope>
    <source>
        <strain evidence="2">CC70A</strain>
    </source>
</reference>
<dbReference type="SMART" id="SM00267">
    <property type="entry name" value="GGDEF"/>
    <property type="match status" value="1"/>
</dbReference>